<reference evidence="2" key="1">
    <citation type="submission" date="2019-08" db="EMBL/GenBank/DDBJ databases">
        <authorList>
            <person name="Kucharzyk K."/>
            <person name="Murdoch R.W."/>
            <person name="Higgins S."/>
            <person name="Loffler F."/>
        </authorList>
    </citation>
    <scope>NUCLEOTIDE SEQUENCE</scope>
</reference>
<accession>A0A645D7D1</accession>
<organism evidence="2">
    <name type="scientific">bioreactor metagenome</name>
    <dbReference type="NCBI Taxonomy" id="1076179"/>
    <lineage>
        <taxon>unclassified sequences</taxon>
        <taxon>metagenomes</taxon>
        <taxon>ecological metagenomes</taxon>
    </lineage>
</organism>
<feature type="compositionally biased region" description="Basic residues" evidence="1">
    <location>
        <begin position="204"/>
        <end position="213"/>
    </location>
</feature>
<protein>
    <submittedName>
        <fullName evidence="2">Uncharacterized protein</fullName>
    </submittedName>
</protein>
<feature type="region of interest" description="Disordered" evidence="1">
    <location>
        <begin position="204"/>
        <end position="225"/>
    </location>
</feature>
<dbReference type="AlphaFoldDB" id="A0A645D7D1"/>
<name>A0A645D7D1_9ZZZZ</name>
<evidence type="ECO:0000256" key="1">
    <source>
        <dbReference type="SAM" id="MobiDB-lite"/>
    </source>
</evidence>
<comment type="caution">
    <text evidence="2">The sequence shown here is derived from an EMBL/GenBank/DDBJ whole genome shotgun (WGS) entry which is preliminary data.</text>
</comment>
<proteinExistence type="predicted"/>
<evidence type="ECO:0000313" key="2">
    <source>
        <dbReference type="EMBL" id="MPM85115.1"/>
    </source>
</evidence>
<dbReference type="EMBL" id="VSSQ01033497">
    <property type="protein sequence ID" value="MPM85115.1"/>
    <property type="molecule type" value="Genomic_DNA"/>
</dbReference>
<sequence>MREPRGALRAVVIGTGRAHFQREVFFPVHALWHVGNAEAVLDPHTRVRIDELPRQLVGTNVQAAPALRIGDETGHGHRALEHGGQFFALAHIFPVAWRGAAHFLVAVQLVGLAQFLVGVAARLAGTHFGVLGALLAGMVALGAEAPAVGLGHLVALLVEEVDVVDLLHGTACKARLVLHQILQMRLGGDGVVTVHRLVPRPVRSRPHRMHARQPAHIARDDAAGGEQKARQRHDAAVLRLGSVVRVAPQRIVVANAMRVVANVVARGLMAPRLGRLADLYTDALAQVIQALVGDLGKAALFCDLGEHVCLLC</sequence>
<gene>
    <name evidence="2" type="ORF">SDC9_132192</name>
</gene>